<dbReference type="Proteomes" id="UP000006798">
    <property type="component" value="Chromosome 1"/>
</dbReference>
<dbReference type="KEGG" id="cnc:CNE_1c06700"/>
<gene>
    <name evidence="1" type="ordered locus">CNE_1c06700</name>
</gene>
<accession>G0EWW3</accession>
<reference evidence="1 2" key="1">
    <citation type="journal article" date="2011" name="J. Bacteriol.">
        <title>Complete genome sequence of the type strain Cupriavidus necator N-1.</title>
        <authorList>
            <person name="Poehlein A."/>
            <person name="Kusian B."/>
            <person name="Friedrich B."/>
            <person name="Daniel R."/>
            <person name="Bowien B."/>
        </authorList>
    </citation>
    <scope>NUCLEOTIDE SEQUENCE [LARGE SCALE GENOMIC DNA]</scope>
    <source>
        <strain evidence="2">ATCC 43291 / DSM 13513 / CCUG 52238 / LMG 8453 / N-1</strain>
    </source>
</reference>
<dbReference type="HOGENOM" id="CLU_3078955_0_0_4"/>
<organism evidence="1 2">
    <name type="scientific">Cupriavidus necator (strain ATCC 43291 / DSM 13513 / CCUG 52238 / LMG 8453 / N-1)</name>
    <name type="common">Ralstonia eutropha</name>
    <dbReference type="NCBI Taxonomy" id="1042878"/>
    <lineage>
        <taxon>Bacteria</taxon>
        <taxon>Pseudomonadati</taxon>
        <taxon>Pseudomonadota</taxon>
        <taxon>Betaproteobacteria</taxon>
        <taxon>Burkholderiales</taxon>
        <taxon>Burkholderiaceae</taxon>
        <taxon>Cupriavidus</taxon>
    </lineage>
</organism>
<name>G0EWW3_CUPNN</name>
<evidence type="ECO:0000313" key="1">
    <source>
        <dbReference type="EMBL" id="AEI76034.1"/>
    </source>
</evidence>
<protein>
    <submittedName>
        <fullName evidence="1">Uncharacterized protein</fullName>
    </submittedName>
</protein>
<proteinExistence type="predicted"/>
<dbReference type="AlphaFoldDB" id="G0EWW3"/>
<evidence type="ECO:0000313" key="2">
    <source>
        <dbReference type="Proteomes" id="UP000006798"/>
    </source>
</evidence>
<sequence>MVDEALCYTAGASSDTANDMDSRLMSQMKPASSRAVATTAMFAFLPRAASLR</sequence>
<dbReference type="EMBL" id="CP002877">
    <property type="protein sequence ID" value="AEI76034.1"/>
    <property type="molecule type" value="Genomic_DNA"/>
</dbReference>